<dbReference type="InterPro" id="IPR009057">
    <property type="entry name" value="Homeodomain-like_sf"/>
</dbReference>
<dbReference type="PANTHER" id="PTHR30055:SF223">
    <property type="entry name" value="HTH-TYPE TRANSCRIPTIONAL REGULATOR UIDR"/>
    <property type="match status" value="1"/>
</dbReference>
<dbReference type="InterPro" id="IPR001647">
    <property type="entry name" value="HTH_TetR"/>
</dbReference>
<dbReference type="SUPFAM" id="SSF46689">
    <property type="entry name" value="Homeodomain-like"/>
    <property type="match status" value="1"/>
</dbReference>
<dbReference type="Gene3D" id="1.10.357.10">
    <property type="entry name" value="Tetracycline Repressor, domain 2"/>
    <property type="match status" value="1"/>
</dbReference>
<evidence type="ECO:0000256" key="3">
    <source>
        <dbReference type="SAM" id="MobiDB-lite"/>
    </source>
</evidence>
<reference evidence="6" key="1">
    <citation type="submission" date="2017-06" db="EMBL/GenBank/DDBJ databases">
        <authorList>
            <person name="Varghese N."/>
            <person name="Submissions S."/>
        </authorList>
    </citation>
    <scope>NUCLEOTIDE SEQUENCE [LARGE SCALE GENOMIC DNA]</scope>
    <source>
        <strain evidence="6">LNB2</strain>
    </source>
</reference>
<evidence type="ECO:0000256" key="2">
    <source>
        <dbReference type="PROSITE-ProRule" id="PRU00335"/>
    </source>
</evidence>
<feature type="region of interest" description="Disordered" evidence="3">
    <location>
        <begin position="1"/>
        <end position="25"/>
    </location>
</feature>
<sequence>MNAPAPTAKRLPGRGRPGGRTAFQEEKRRQTRAAILAAAGDVFSATPYVYATIDDIIRAAGISRATFYMHFESKLALALAIYDGIAADWQGLFDRLATGDGRDASGLKAWVGTLAALYVDHGYVTSLVGQLEIFEPSFRQRLHDDRDALIDRLSAAGVGGFAMARGETPAQQIERARAHLLLRRIDQVCGDVSVNGALSTAEAAIYVDLLVKEMAGFITGRA</sequence>
<evidence type="ECO:0000256" key="1">
    <source>
        <dbReference type="ARBA" id="ARBA00023125"/>
    </source>
</evidence>
<accession>A0A239FWA5</accession>
<gene>
    <name evidence="5" type="ORF">SAMN06295912_11066</name>
</gene>
<keyword evidence="1 2" id="KW-0238">DNA-binding</keyword>
<dbReference type="Proteomes" id="UP000198281">
    <property type="component" value="Unassembled WGS sequence"/>
</dbReference>
<evidence type="ECO:0000313" key="6">
    <source>
        <dbReference type="Proteomes" id="UP000198281"/>
    </source>
</evidence>
<dbReference type="PRINTS" id="PR00455">
    <property type="entry name" value="HTHTETR"/>
</dbReference>
<organism evidence="5 6">
    <name type="scientific">Edaphosphingomonas laterariae</name>
    <dbReference type="NCBI Taxonomy" id="861865"/>
    <lineage>
        <taxon>Bacteria</taxon>
        <taxon>Pseudomonadati</taxon>
        <taxon>Pseudomonadota</taxon>
        <taxon>Alphaproteobacteria</taxon>
        <taxon>Sphingomonadales</taxon>
        <taxon>Rhizorhabdaceae</taxon>
        <taxon>Edaphosphingomonas</taxon>
    </lineage>
</organism>
<dbReference type="EMBL" id="FZOS01000010">
    <property type="protein sequence ID" value="SNS61060.1"/>
    <property type="molecule type" value="Genomic_DNA"/>
</dbReference>
<dbReference type="GO" id="GO:0003700">
    <property type="term" value="F:DNA-binding transcription factor activity"/>
    <property type="evidence" value="ECO:0007669"/>
    <property type="project" value="TreeGrafter"/>
</dbReference>
<proteinExistence type="predicted"/>
<name>A0A239FWA5_9SPHN</name>
<dbReference type="OrthoDB" id="7186647at2"/>
<feature type="domain" description="HTH tetR-type" evidence="4">
    <location>
        <begin position="29"/>
        <end position="89"/>
    </location>
</feature>
<protein>
    <submittedName>
        <fullName evidence="5">Transcriptional regulator, TetR family</fullName>
    </submittedName>
</protein>
<dbReference type="Pfam" id="PF00440">
    <property type="entry name" value="TetR_N"/>
    <property type="match status" value="1"/>
</dbReference>
<feature type="DNA-binding region" description="H-T-H motif" evidence="2">
    <location>
        <begin position="52"/>
        <end position="71"/>
    </location>
</feature>
<evidence type="ECO:0000313" key="5">
    <source>
        <dbReference type="EMBL" id="SNS61060.1"/>
    </source>
</evidence>
<dbReference type="PANTHER" id="PTHR30055">
    <property type="entry name" value="HTH-TYPE TRANSCRIPTIONAL REGULATOR RUTR"/>
    <property type="match status" value="1"/>
</dbReference>
<keyword evidence="6" id="KW-1185">Reference proteome</keyword>
<dbReference type="InterPro" id="IPR050109">
    <property type="entry name" value="HTH-type_TetR-like_transc_reg"/>
</dbReference>
<evidence type="ECO:0000259" key="4">
    <source>
        <dbReference type="PROSITE" id="PS50977"/>
    </source>
</evidence>
<dbReference type="AlphaFoldDB" id="A0A239FWA5"/>
<dbReference type="PROSITE" id="PS50977">
    <property type="entry name" value="HTH_TETR_2"/>
    <property type="match status" value="1"/>
</dbReference>
<dbReference type="RefSeq" id="WP_089219667.1">
    <property type="nucleotide sequence ID" value="NZ_FZOS01000010.1"/>
</dbReference>
<dbReference type="GO" id="GO:0000976">
    <property type="term" value="F:transcription cis-regulatory region binding"/>
    <property type="evidence" value="ECO:0007669"/>
    <property type="project" value="TreeGrafter"/>
</dbReference>